<protein>
    <submittedName>
        <fullName evidence="2">IPD083Ca</fullName>
    </submittedName>
</protein>
<sequence length="853" mass="94708">MDYSTLYRDLNQISIGVDRVEFSEVMVIHRMYVRLSDLNVGELPGAGRVKRVYVFADVVELAPRATLRDQMHMPGSVTVIVLCRLLQFPIDGSQATTLRLPFMQLHARVIEQNVKSEITATDGMNWGIYIYGEKVERSPLLPSNAILAVWADRCTITSARHNHVNAPGRIISTFTLGSGVTGITSMHGEPSLDPWNGVSLDSASPTAFSALPRQSRNISFTSIPVEVVTDPSILLGMQTTVLIAELVKVCRPPSPDMMSAVAEHALWLNDVLLQVVQNESQLQGTAPYNECLALLGRIECVMKIGRFVSVVPQLQYRMYGNLIKQMAQVAQNYDQEFKQFKLFIVQNQILGSYLLQKNKALADRELQMESFHSAVISQRRQELNTAIAKMERMSLQMEEENRAMEQAQKEMEEGLREFQNRQVARAVFAVLKAVAMIALVFVTAGATAPGAAASAGQAVSIAGQAAQALRRVVEILEGLEAVMEVVAAVKDLVDSLEQVGQIVGAPEMPDMPSEADWSIFVNEIEAVAEGMPTEVSEVPAWKAKCKNMAALGREMSITAVQISELQYEIWVQGLMRDIARSHADRLAAIQPVDLTNHLEMATHMDMRTTSMLIGLLNMLRIQNAALMYEYLLTPTELTVWPLGMDTVANLLIAQENAALVGLIQLGQSSNFTSRHVVKGIPVSLLLDGEDWEFEIPVQAGMSSFPFNWTRVRIRHLEMQFAQEASGGGGGEIIHQPSTRSGIVYILLQGSTIFHDRRRDEVMTFQAADPLNFQYAYRLDTGEATLTNEPSEDFANTFMQMTPFTRWRLRLSASASENAELAFPTATAPDSTTEVVITFHVTAIRQVDWRQEEE</sequence>
<dbReference type="PANTHER" id="PTHR34714">
    <property type="entry name" value="EGF-LIKE DOMAIN-CONTAINING PROTEIN"/>
    <property type="match status" value="1"/>
</dbReference>
<evidence type="ECO:0000256" key="1">
    <source>
        <dbReference type="SAM" id="Coils"/>
    </source>
</evidence>
<feature type="coiled-coil region" evidence="1">
    <location>
        <begin position="380"/>
        <end position="421"/>
    </location>
</feature>
<reference evidence="2" key="1">
    <citation type="submission" date="2017-02" db="EMBL/GenBank/DDBJ databases">
        <authorList>
            <person name="Liu L."/>
            <person name="Lum A."/>
            <person name="Yalpani N."/>
        </authorList>
    </citation>
    <scope>NUCLEOTIDE SEQUENCE</scope>
</reference>
<accession>A0A3S6ZRC9</accession>
<keyword evidence="1" id="KW-0175">Coiled coil</keyword>
<dbReference type="AlphaFoldDB" id="A0A3S6ZRC9"/>
<dbReference type="PANTHER" id="PTHR34714:SF2">
    <property type="entry name" value="EGF-LIKE DOMAIN-CONTAINING PROTEIN"/>
    <property type="match status" value="1"/>
</dbReference>
<name>A0A3S6ZRC9_ADITR</name>
<dbReference type="EMBL" id="KY558372">
    <property type="protein sequence ID" value="AUY61903.1"/>
    <property type="molecule type" value="mRNA"/>
</dbReference>
<proteinExistence type="evidence at transcript level"/>
<organism evidence="2">
    <name type="scientific">Adiantum trapeziforme</name>
    <name type="common">Diamond maidenhair fern</name>
    <dbReference type="NCBI Taxonomy" id="1481318"/>
    <lineage>
        <taxon>Eukaryota</taxon>
        <taxon>Viridiplantae</taxon>
        <taxon>Streptophyta</taxon>
        <taxon>Embryophyta</taxon>
        <taxon>Tracheophyta</taxon>
        <taxon>Polypodiopsida</taxon>
        <taxon>Polypodiidae</taxon>
        <taxon>Polypodiales</taxon>
        <taxon>Pteridineae</taxon>
        <taxon>Pteridaceae</taxon>
        <taxon>Vittarioideae</taxon>
        <taxon>Adiantum</taxon>
    </lineage>
</organism>
<evidence type="ECO:0000313" key="2">
    <source>
        <dbReference type="EMBL" id="AUY61903.1"/>
    </source>
</evidence>